<feature type="domain" description="DUF6534" evidence="3">
    <location>
        <begin position="166"/>
        <end position="257"/>
    </location>
</feature>
<accession>A0A5C3MN13</accession>
<feature type="signal peptide" evidence="2">
    <location>
        <begin position="1"/>
        <end position="29"/>
    </location>
</feature>
<feature type="chain" id="PRO_5022903794" description="DUF6534 domain-containing protein" evidence="2">
    <location>
        <begin position="30"/>
        <end position="299"/>
    </location>
</feature>
<dbReference type="Pfam" id="PF20152">
    <property type="entry name" value="DUF6534"/>
    <property type="match status" value="1"/>
</dbReference>
<protein>
    <recommendedName>
        <fullName evidence="3">DUF6534 domain-containing protein</fullName>
    </recommendedName>
</protein>
<keyword evidence="1" id="KW-0812">Transmembrane</keyword>
<dbReference type="STRING" id="5364.A0A5C3MN13"/>
<dbReference type="PANTHER" id="PTHR40465:SF1">
    <property type="entry name" value="DUF6534 DOMAIN-CONTAINING PROTEIN"/>
    <property type="match status" value="1"/>
</dbReference>
<dbReference type="OrthoDB" id="10385356at2759"/>
<proteinExistence type="predicted"/>
<evidence type="ECO:0000256" key="2">
    <source>
        <dbReference type="SAM" id="SignalP"/>
    </source>
</evidence>
<organism evidence="4 5">
    <name type="scientific">Heliocybe sulcata</name>
    <dbReference type="NCBI Taxonomy" id="5364"/>
    <lineage>
        <taxon>Eukaryota</taxon>
        <taxon>Fungi</taxon>
        <taxon>Dikarya</taxon>
        <taxon>Basidiomycota</taxon>
        <taxon>Agaricomycotina</taxon>
        <taxon>Agaricomycetes</taxon>
        <taxon>Gloeophyllales</taxon>
        <taxon>Gloeophyllaceae</taxon>
        <taxon>Heliocybe</taxon>
    </lineage>
</organism>
<feature type="transmembrane region" description="Helical" evidence="1">
    <location>
        <begin position="161"/>
        <end position="181"/>
    </location>
</feature>
<dbReference type="Proteomes" id="UP000305948">
    <property type="component" value="Unassembled WGS sequence"/>
</dbReference>
<evidence type="ECO:0000313" key="5">
    <source>
        <dbReference type="Proteomes" id="UP000305948"/>
    </source>
</evidence>
<evidence type="ECO:0000256" key="1">
    <source>
        <dbReference type="SAM" id="Phobius"/>
    </source>
</evidence>
<feature type="transmembrane region" description="Helical" evidence="1">
    <location>
        <begin position="82"/>
        <end position="105"/>
    </location>
</feature>
<gene>
    <name evidence="4" type="ORF">OE88DRAFT_1740008</name>
</gene>
<evidence type="ECO:0000259" key="3">
    <source>
        <dbReference type="Pfam" id="PF20152"/>
    </source>
</evidence>
<dbReference type="PANTHER" id="PTHR40465">
    <property type="entry name" value="CHROMOSOME 1, WHOLE GENOME SHOTGUN SEQUENCE"/>
    <property type="match status" value="1"/>
</dbReference>
<keyword evidence="5" id="KW-1185">Reference proteome</keyword>
<sequence length="299" mass="32937">MPDISGLAGSIFVCLLLAASLNGVALTQAVCYYREFWDDRWGMKLVVAVICALQSTQTCLGISWSYQCLILNAGHMNELDRINAVICARIMLATISGAIVHSCYARMLWYGDLMRKVLALLTGILGVSSCVLGLAAISYGYKMHQWTLLRNSETVSTLACLAFALAIAADILLPGLMADTLRGRRKERNGVAPNMVGASHIWTVYLSGTGMFNCIFAILSLVVFWSRRTDLLFLGFVEIRSRLYANSFLSSLNSRQHLRTETMQAQWTTWDFGPKSSIIMPPHDMGGHAIYEADGADVC</sequence>
<feature type="transmembrane region" description="Helical" evidence="1">
    <location>
        <begin position="202"/>
        <end position="225"/>
    </location>
</feature>
<feature type="transmembrane region" description="Helical" evidence="1">
    <location>
        <begin position="117"/>
        <end position="141"/>
    </location>
</feature>
<keyword evidence="1" id="KW-1133">Transmembrane helix</keyword>
<name>A0A5C3MN13_9AGAM</name>
<dbReference type="AlphaFoldDB" id="A0A5C3MN13"/>
<reference evidence="4 5" key="1">
    <citation type="journal article" date="2019" name="Nat. Ecol. Evol.">
        <title>Megaphylogeny resolves global patterns of mushroom evolution.</title>
        <authorList>
            <person name="Varga T."/>
            <person name="Krizsan K."/>
            <person name="Foldi C."/>
            <person name="Dima B."/>
            <person name="Sanchez-Garcia M."/>
            <person name="Sanchez-Ramirez S."/>
            <person name="Szollosi G.J."/>
            <person name="Szarkandi J.G."/>
            <person name="Papp V."/>
            <person name="Albert L."/>
            <person name="Andreopoulos W."/>
            <person name="Angelini C."/>
            <person name="Antonin V."/>
            <person name="Barry K.W."/>
            <person name="Bougher N.L."/>
            <person name="Buchanan P."/>
            <person name="Buyck B."/>
            <person name="Bense V."/>
            <person name="Catcheside P."/>
            <person name="Chovatia M."/>
            <person name="Cooper J."/>
            <person name="Damon W."/>
            <person name="Desjardin D."/>
            <person name="Finy P."/>
            <person name="Geml J."/>
            <person name="Haridas S."/>
            <person name="Hughes K."/>
            <person name="Justo A."/>
            <person name="Karasinski D."/>
            <person name="Kautmanova I."/>
            <person name="Kiss B."/>
            <person name="Kocsube S."/>
            <person name="Kotiranta H."/>
            <person name="LaButti K.M."/>
            <person name="Lechner B.E."/>
            <person name="Liimatainen K."/>
            <person name="Lipzen A."/>
            <person name="Lukacs Z."/>
            <person name="Mihaltcheva S."/>
            <person name="Morgado L.N."/>
            <person name="Niskanen T."/>
            <person name="Noordeloos M.E."/>
            <person name="Ohm R.A."/>
            <person name="Ortiz-Santana B."/>
            <person name="Ovrebo C."/>
            <person name="Racz N."/>
            <person name="Riley R."/>
            <person name="Savchenko A."/>
            <person name="Shiryaev A."/>
            <person name="Soop K."/>
            <person name="Spirin V."/>
            <person name="Szebenyi C."/>
            <person name="Tomsovsky M."/>
            <person name="Tulloss R.E."/>
            <person name="Uehling J."/>
            <person name="Grigoriev I.V."/>
            <person name="Vagvolgyi C."/>
            <person name="Papp T."/>
            <person name="Martin F.M."/>
            <person name="Miettinen O."/>
            <person name="Hibbett D.S."/>
            <person name="Nagy L.G."/>
        </authorList>
    </citation>
    <scope>NUCLEOTIDE SEQUENCE [LARGE SCALE GENOMIC DNA]</scope>
    <source>
        <strain evidence="4 5">OMC1185</strain>
    </source>
</reference>
<dbReference type="InterPro" id="IPR045339">
    <property type="entry name" value="DUF6534"/>
</dbReference>
<evidence type="ECO:0000313" key="4">
    <source>
        <dbReference type="EMBL" id="TFK45736.1"/>
    </source>
</evidence>
<dbReference type="EMBL" id="ML213537">
    <property type="protein sequence ID" value="TFK45736.1"/>
    <property type="molecule type" value="Genomic_DNA"/>
</dbReference>
<keyword evidence="2" id="KW-0732">Signal</keyword>
<keyword evidence="1" id="KW-0472">Membrane</keyword>